<comment type="similarity">
    <text evidence="1">Belongs to the class-II pyridine nucleotide-disulfide oxidoreductase family.</text>
</comment>
<dbReference type="STRING" id="1296100.A0A1B9GAL5"/>
<keyword evidence="2" id="KW-0285">Flavoprotein</keyword>
<dbReference type="SUPFAM" id="SSF51905">
    <property type="entry name" value="FAD/NAD(P)-binding domain"/>
    <property type="match status" value="1"/>
</dbReference>
<dbReference type="GeneID" id="30207317"/>
<evidence type="ECO:0000313" key="7">
    <source>
        <dbReference type="Proteomes" id="UP000092730"/>
    </source>
</evidence>
<reference evidence="5" key="1">
    <citation type="submission" date="2013-07" db="EMBL/GenBank/DDBJ databases">
        <title>The Genome Sequence of Cryptococcus bestiolae CBS10118.</title>
        <authorList>
            <consortium name="The Broad Institute Genome Sequencing Platform"/>
            <person name="Cuomo C."/>
            <person name="Litvintseva A."/>
            <person name="Chen Y."/>
            <person name="Heitman J."/>
            <person name="Sun S."/>
            <person name="Springer D."/>
            <person name="Dromer F."/>
            <person name="Young S.K."/>
            <person name="Zeng Q."/>
            <person name="Gargeya S."/>
            <person name="Fitzgerald M."/>
            <person name="Abouelleil A."/>
            <person name="Alvarado L."/>
            <person name="Berlin A.M."/>
            <person name="Chapman S.B."/>
            <person name="Dewar J."/>
            <person name="Goldberg J."/>
            <person name="Griggs A."/>
            <person name="Gujja S."/>
            <person name="Hansen M."/>
            <person name="Howarth C."/>
            <person name="Imamovic A."/>
            <person name="Larimer J."/>
            <person name="McCowan C."/>
            <person name="Murphy C."/>
            <person name="Pearson M."/>
            <person name="Priest M."/>
            <person name="Roberts A."/>
            <person name="Saif S."/>
            <person name="Shea T."/>
            <person name="Sykes S."/>
            <person name="Wortman J."/>
            <person name="Nusbaum C."/>
            <person name="Birren B."/>
        </authorList>
    </citation>
    <scope>NUCLEOTIDE SEQUENCE [LARGE SCALE GENOMIC DNA]</scope>
    <source>
        <strain evidence="5">CBS 10118</strain>
    </source>
</reference>
<dbReference type="KEGG" id="kbi:30207317"/>
<dbReference type="VEuPathDB" id="FungiDB:I302_02918"/>
<evidence type="ECO:0000256" key="2">
    <source>
        <dbReference type="ARBA" id="ARBA00022630"/>
    </source>
</evidence>
<evidence type="ECO:0000259" key="4">
    <source>
        <dbReference type="Pfam" id="PF07992"/>
    </source>
</evidence>
<dbReference type="Pfam" id="PF07992">
    <property type="entry name" value="Pyr_redox_2"/>
    <property type="match status" value="1"/>
</dbReference>
<dbReference type="PRINTS" id="PR00469">
    <property type="entry name" value="PNDRDTASEII"/>
</dbReference>
<dbReference type="AlphaFoldDB" id="A0A1B9GAL5"/>
<feature type="domain" description="FAD/NAD(P)-binding" evidence="4">
    <location>
        <begin position="7"/>
        <end position="144"/>
    </location>
</feature>
<evidence type="ECO:0000313" key="5">
    <source>
        <dbReference type="EMBL" id="OCF28067.1"/>
    </source>
</evidence>
<dbReference type="InterPro" id="IPR036188">
    <property type="entry name" value="FAD/NAD-bd_sf"/>
</dbReference>
<dbReference type="GO" id="GO:0016491">
    <property type="term" value="F:oxidoreductase activity"/>
    <property type="evidence" value="ECO:0007669"/>
    <property type="project" value="UniProtKB-KW"/>
</dbReference>
<name>A0A1B9GAL5_9TREE</name>
<evidence type="ECO:0000313" key="6">
    <source>
        <dbReference type="EMBL" id="WVW82203.1"/>
    </source>
</evidence>
<sequence length="350" mass="38463">MNVRSVDVLIIGGGPAGLSAATSVARLKRSCLLYDSGLYRNSMVEHSHTIAGFEGNNPKDLREKMKSDLEALYSDTLTFVDGKITSLKKVDDERYGQVFEALDDEQRKLRARKVVLATGLMDHLPDIEGVQEQWGKRLIHCIFCHGTETANAPFAFLFTKPNAYMNKNLVETMLRLWKNLNHTDRYILTHGLDVETEQGRKDAGLEGKLDLVKRLGYQIITTPIQSIHEDPSKSTLIVTFTDDRTITVPAMLLFPERFTPSEHSAPLLTEELLGSKLQPWGTIPPPPPSADGRPAVQPRMGDDPRTAVRGLFWAGNSGSGAANVTVSIAQGQMAGAVAGDQLGEEELAKL</sequence>
<proteinExistence type="inferred from homology"/>
<dbReference type="GO" id="GO:0097237">
    <property type="term" value="P:cellular response to toxic substance"/>
    <property type="evidence" value="ECO:0007669"/>
    <property type="project" value="UniProtKB-ARBA"/>
</dbReference>
<dbReference type="Gene3D" id="3.50.50.60">
    <property type="entry name" value="FAD/NAD(P)-binding domain"/>
    <property type="match status" value="2"/>
</dbReference>
<dbReference type="OrthoDB" id="10260355at2759"/>
<organism evidence="5">
    <name type="scientific">Kwoniella bestiolae CBS 10118</name>
    <dbReference type="NCBI Taxonomy" id="1296100"/>
    <lineage>
        <taxon>Eukaryota</taxon>
        <taxon>Fungi</taxon>
        <taxon>Dikarya</taxon>
        <taxon>Basidiomycota</taxon>
        <taxon>Agaricomycotina</taxon>
        <taxon>Tremellomycetes</taxon>
        <taxon>Tremellales</taxon>
        <taxon>Cryptococcaceae</taxon>
        <taxon>Kwoniella</taxon>
    </lineage>
</organism>
<evidence type="ECO:0000256" key="1">
    <source>
        <dbReference type="ARBA" id="ARBA00009333"/>
    </source>
</evidence>
<keyword evidence="3" id="KW-0560">Oxidoreductase</keyword>
<dbReference type="PRINTS" id="PR00368">
    <property type="entry name" value="FADPNR"/>
</dbReference>
<evidence type="ECO:0000256" key="3">
    <source>
        <dbReference type="ARBA" id="ARBA00023002"/>
    </source>
</evidence>
<dbReference type="RefSeq" id="XP_019049137.1">
    <property type="nucleotide sequence ID" value="XM_019189575.1"/>
</dbReference>
<dbReference type="EMBL" id="KI894019">
    <property type="protein sequence ID" value="OCF28067.1"/>
    <property type="molecule type" value="Genomic_DNA"/>
</dbReference>
<dbReference type="Proteomes" id="UP000092730">
    <property type="component" value="Chromosome 2"/>
</dbReference>
<reference evidence="5" key="3">
    <citation type="submission" date="2014-01" db="EMBL/GenBank/DDBJ databases">
        <title>Evolution of pathogenesis and genome organization in the Tremellales.</title>
        <authorList>
            <person name="Cuomo C."/>
            <person name="Litvintseva A."/>
            <person name="Heitman J."/>
            <person name="Chen Y."/>
            <person name="Sun S."/>
            <person name="Springer D."/>
            <person name="Dromer F."/>
            <person name="Young S."/>
            <person name="Zeng Q."/>
            <person name="Chapman S."/>
            <person name="Gujja S."/>
            <person name="Saif S."/>
            <person name="Birren B."/>
        </authorList>
    </citation>
    <scope>NUCLEOTIDE SEQUENCE</scope>
    <source>
        <strain evidence="5">CBS 10118</strain>
    </source>
</reference>
<accession>A0A1B9GAL5</accession>
<dbReference type="EMBL" id="CP144542">
    <property type="protein sequence ID" value="WVW82203.1"/>
    <property type="molecule type" value="Genomic_DNA"/>
</dbReference>
<protein>
    <submittedName>
        <fullName evidence="5">Thioredoxin reductase GliT</fullName>
    </submittedName>
</protein>
<dbReference type="PANTHER" id="PTHR48105">
    <property type="entry name" value="THIOREDOXIN REDUCTASE 1-RELATED-RELATED"/>
    <property type="match status" value="1"/>
</dbReference>
<keyword evidence="7" id="KW-1185">Reference proteome</keyword>
<dbReference type="InterPro" id="IPR050097">
    <property type="entry name" value="Ferredoxin-NADP_redctase_2"/>
</dbReference>
<reference evidence="6" key="2">
    <citation type="submission" date="2013-07" db="EMBL/GenBank/DDBJ databases">
        <authorList>
            <consortium name="The Broad Institute Genome Sequencing Platform"/>
            <person name="Cuomo C."/>
            <person name="Litvintseva A."/>
            <person name="Chen Y."/>
            <person name="Heitman J."/>
            <person name="Sun S."/>
            <person name="Springer D."/>
            <person name="Dromer F."/>
            <person name="Young S.K."/>
            <person name="Zeng Q."/>
            <person name="Gargeya S."/>
            <person name="Fitzgerald M."/>
            <person name="Abouelleil A."/>
            <person name="Alvarado L."/>
            <person name="Berlin A.M."/>
            <person name="Chapman S.B."/>
            <person name="Dewar J."/>
            <person name="Goldberg J."/>
            <person name="Griggs A."/>
            <person name="Gujja S."/>
            <person name="Hansen M."/>
            <person name="Howarth C."/>
            <person name="Imamovic A."/>
            <person name="Larimer J."/>
            <person name="McCowan C."/>
            <person name="Murphy C."/>
            <person name="Pearson M."/>
            <person name="Priest M."/>
            <person name="Roberts A."/>
            <person name="Saif S."/>
            <person name="Shea T."/>
            <person name="Sykes S."/>
            <person name="Wortman J."/>
            <person name="Nusbaum C."/>
            <person name="Birren B."/>
        </authorList>
    </citation>
    <scope>NUCLEOTIDE SEQUENCE</scope>
    <source>
        <strain evidence="6">CBS 10118</strain>
    </source>
</reference>
<dbReference type="InterPro" id="IPR023753">
    <property type="entry name" value="FAD/NAD-binding_dom"/>
</dbReference>
<reference evidence="6" key="4">
    <citation type="submission" date="2024-02" db="EMBL/GenBank/DDBJ databases">
        <title>Comparative genomics of Cryptococcus and Kwoniella reveals pathogenesis evolution and contrasting modes of karyotype evolution via chromosome fusion or intercentromeric recombination.</title>
        <authorList>
            <person name="Coelho M.A."/>
            <person name="David-Palma M."/>
            <person name="Shea T."/>
            <person name="Bowers K."/>
            <person name="McGinley-Smith S."/>
            <person name="Mohammad A.W."/>
            <person name="Gnirke A."/>
            <person name="Yurkov A.M."/>
            <person name="Nowrousian M."/>
            <person name="Sun S."/>
            <person name="Cuomo C.A."/>
            <person name="Heitman J."/>
        </authorList>
    </citation>
    <scope>NUCLEOTIDE SEQUENCE</scope>
    <source>
        <strain evidence="6">CBS 10118</strain>
    </source>
</reference>
<gene>
    <name evidence="5" type="ORF">I302_02918</name>
    <name evidence="6" type="ORF">I302_104209</name>
</gene>